<feature type="region of interest" description="Disordered" evidence="1">
    <location>
        <begin position="21"/>
        <end position="47"/>
    </location>
</feature>
<evidence type="ECO:0000313" key="3">
    <source>
        <dbReference type="Proteomes" id="UP000299102"/>
    </source>
</evidence>
<dbReference type="Proteomes" id="UP000299102">
    <property type="component" value="Unassembled WGS sequence"/>
</dbReference>
<comment type="caution">
    <text evidence="2">The sequence shown here is derived from an EMBL/GenBank/DDBJ whole genome shotgun (WGS) entry which is preliminary data.</text>
</comment>
<evidence type="ECO:0000256" key="1">
    <source>
        <dbReference type="SAM" id="MobiDB-lite"/>
    </source>
</evidence>
<reference evidence="2 3" key="1">
    <citation type="journal article" date="2019" name="Commun. Biol.">
        <title>The bagworm genome reveals a unique fibroin gene that provides high tensile strength.</title>
        <authorList>
            <person name="Kono N."/>
            <person name="Nakamura H."/>
            <person name="Ohtoshi R."/>
            <person name="Tomita M."/>
            <person name="Numata K."/>
            <person name="Arakawa K."/>
        </authorList>
    </citation>
    <scope>NUCLEOTIDE SEQUENCE [LARGE SCALE GENOMIC DNA]</scope>
</reference>
<name>A0A4C1ZHH5_EUMVA</name>
<keyword evidence="3" id="KW-1185">Reference proteome</keyword>
<accession>A0A4C1ZHH5</accession>
<gene>
    <name evidence="2" type="ORF">EVAR_66782_1</name>
</gene>
<dbReference type="EMBL" id="BGZK01001920">
    <property type="protein sequence ID" value="GBP88291.1"/>
    <property type="molecule type" value="Genomic_DNA"/>
</dbReference>
<organism evidence="2 3">
    <name type="scientific">Eumeta variegata</name>
    <name type="common">Bagworm moth</name>
    <name type="synonym">Eumeta japonica</name>
    <dbReference type="NCBI Taxonomy" id="151549"/>
    <lineage>
        <taxon>Eukaryota</taxon>
        <taxon>Metazoa</taxon>
        <taxon>Ecdysozoa</taxon>
        <taxon>Arthropoda</taxon>
        <taxon>Hexapoda</taxon>
        <taxon>Insecta</taxon>
        <taxon>Pterygota</taxon>
        <taxon>Neoptera</taxon>
        <taxon>Endopterygota</taxon>
        <taxon>Lepidoptera</taxon>
        <taxon>Glossata</taxon>
        <taxon>Ditrysia</taxon>
        <taxon>Tineoidea</taxon>
        <taxon>Psychidae</taxon>
        <taxon>Oiketicinae</taxon>
        <taxon>Eumeta</taxon>
    </lineage>
</organism>
<proteinExistence type="predicted"/>
<sequence length="113" mass="12396">MSPAPAQRGWVSLATAVTNQMTAGSEEAGRETSAGEVGRRSPKGMRKKKLTLARVGMRNGRYDRRREGVFHGVKYATAIITAPRKPALRVFLTVASEYGSLRCGQNDVQRFDV</sequence>
<dbReference type="AlphaFoldDB" id="A0A4C1ZHH5"/>
<protein>
    <submittedName>
        <fullName evidence="2">Uncharacterized protein</fullName>
    </submittedName>
</protein>
<evidence type="ECO:0000313" key="2">
    <source>
        <dbReference type="EMBL" id="GBP88291.1"/>
    </source>
</evidence>